<comment type="similarity">
    <text evidence="1">Belongs to the sigma-70 factor family. ECF subfamily.</text>
</comment>
<dbReference type="InterPro" id="IPR013325">
    <property type="entry name" value="RNA_pol_sigma_r2"/>
</dbReference>
<dbReference type="GO" id="GO:0003677">
    <property type="term" value="F:DNA binding"/>
    <property type="evidence" value="ECO:0007669"/>
    <property type="project" value="InterPro"/>
</dbReference>
<evidence type="ECO:0000256" key="3">
    <source>
        <dbReference type="ARBA" id="ARBA00023082"/>
    </source>
</evidence>
<dbReference type="NCBIfam" id="TIGR02937">
    <property type="entry name" value="sigma70-ECF"/>
    <property type="match status" value="1"/>
</dbReference>
<keyword evidence="3" id="KW-0731">Sigma factor</keyword>
<gene>
    <name evidence="7" type="primary">sigW_4</name>
    <name evidence="7" type="ORF">Mal52_34960</name>
</gene>
<dbReference type="InterPro" id="IPR036388">
    <property type="entry name" value="WH-like_DNA-bd_sf"/>
</dbReference>
<keyword evidence="2" id="KW-0805">Transcription regulation</keyword>
<dbReference type="Proteomes" id="UP000319383">
    <property type="component" value="Chromosome"/>
</dbReference>
<dbReference type="GO" id="GO:0016987">
    <property type="term" value="F:sigma factor activity"/>
    <property type="evidence" value="ECO:0007669"/>
    <property type="project" value="UniProtKB-KW"/>
</dbReference>
<dbReference type="Gene3D" id="1.10.1740.10">
    <property type="match status" value="1"/>
</dbReference>
<dbReference type="InterPro" id="IPR014284">
    <property type="entry name" value="RNA_pol_sigma-70_dom"/>
</dbReference>
<evidence type="ECO:0000256" key="2">
    <source>
        <dbReference type="ARBA" id="ARBA00023015"/>
    </source>
</evidence>
<feature type="domain" description="RNA polymerase sigma-70 region 2" evidence="5">
    <location>
        <begin position="28"/>
        <end position="96"/>
    </location>
</feature>
<reference evidence="7 8" key="1">
    <citation type="submission" date="2019-02" db="EMBL/GenBank/DDBJ databases">
        <title>Deep-cultivation of Planctomycetes and their phenomic and genomic characterization uncovers novel biology.</title>
        <authorList>
            <person name="Wiegand S."/>
            <person name="Jogler M."/>
            <person name="Boedeker C."/>
            <person name="Pinto D."/>
            <person name="Vollmers J."/>
            <person name="Rivas-Marin E."/>
            <person name="Kohn T."/>
            <person name="Peeters S.H."/>
            <person name="Heuer A."/>
            <person name="Rast P."/>
            <person name="Oberbeckmann S."/>
            <person name="Bunk B."/>
            <person name="Jeske O."/>
            <person name="Meyerdierks A."/>
            <person name="Storesund J.E."/>
            <person name="Kallscheuer N."/>
            <person name="Luecker S."/>
            <person name="Lage O.M."/>
            <person name="Pohl T."/>
            <person name="Merkel B.J."/>
            <person name="Hornburger P."/>
            <person name="Mueller R.-W."/>
            <person name="Bruemmer F."/>
            <person name="Labrenz M."/>
            <person name="Spormann A.M."/>
            <person name="Op den Camp H."/>
            <person name="Overmann J."/>
            <person name="Amann R."/>
            <person name="Jetten M.S.M."/>
            <person name="Mascher T."/>
            <person name="Medema M.H."/>
            <person name="Devos D.P."/>
            <person name="Kaster A.-K."/>
            <person name="Ovreas L."/>
            <person name="Rohde M."/>
            <person name="Galperin M.Y."/>
            <person name="Jogler C."/>
        </authorList>
    </citation>
    <scope>NUCLEOTIDE SEQUENCE [LARGE SCALE GENOMIC DNA]</scope>
    <source>
        <strain evidence="7 8">Mal52</strain>
    </source>
</reference>
<organism evidence="7 8">
    <name type="scientific">Symmachiella dynata</name>
    <dbReference type="NCBI Taxonomy" id="2527995"/>
    <lineage>
        <taxon>Bacteria</taxon>
        <taxon>Pseudomonadati</taxon>
        <taxon>Planctomycetota</taxon>
        <taxon>Planctomycetia</taxon>
        <taxon>Planctomycetales</taxon>
        <taxon>Planctomycetaceae</taxon>
        <taxon>Symmachiella</taxon>
    </lineage>
</organism>
<dbReference type="InterPro" id="IPR007627">
    <property type="entry name" value="RNA_pol_sigma70_r2"/>
</dbReference>
<dbReference type="GO" id="GO:0006352">
    <property type="term" value="P:DNA-templated transcription initiation"/>
    <property type="evidence" value="ECO:0007669"/>
    <property type="project" value="InterPro"/>
</dbReference>
<dbReference type="Pfam" id="PF08281">
    <property type="entry name" value="Sigma70_r4_2"/>
    <property type="match status" value="1"/>
</dbReference>
<dbReference type="Pfam" id="PF04542">
    <property type="entry name" value="Sigma70_r2"/>
    <property type="match status" value="1"/>
</dbReference>
<dbReference type="InterPro" id="IPR013324">
    <property type="entry name" value="RNA_pol_sigma_r3/r4-like"/>
</dbReference>
<protein>
    <submittedName>
        <fullName evidence="7">ECF RNA polymerase sigma factor SigW</fullName>
    </submittedName>
</protein>
<dbReference type="PANTHER" id="PTHR43133">
    <property type="entry name" value="RNA POLYMERASE ECF-TYPE SIGMA FACTO"/>
    <property type="match status" value="1"/>
</dbReference>
<proteinExistence type="inferred from homology"/>
<keyword evidence="8" id="KW-1185">Reference proteome</keyword>
<evidence type="ECO:0000256" key="1">
    <source>
        <dbReference type="ARBA" id="ARBA00010641"/>
    </source>
</evidence>
<name>A0A517ZRB7_9PLAN</name>
<evidence type="ECO:0000259" key="6">
    <source>
        <dbReference type="Pfam" id="PF08281"/>
    </source>
</evidence>
<dbReference type="AlphaFoldDB" id="A0A517ZRB7"/>
<evidence type="ECO:0000259" key="5">
    <source>
        <dbReference type="Pfam" id="PF04542"/>
    </source>
</evidence>
<dbReference type="InterPro" id="IPR013249">
    <property type="entry name" value="RNA_pol_sigma70_r4_t2"/>
</dbReference>
<dbReference type="PANTHER" id="PTHR43133:SF57">
    <property type="entry name" value="RNA POLYMERASE SIGMA-70 FACTOR"/>
    <property type="match status" value="1"/>
</dbReference>
<dbReference type="SUPFAM" id="SSF88659">
    <property type="entry name" value="Sigma3 and sigma4 domains of RNA polymerase sigma factors"/>
    <property type="match status" value="1"/>
</dbReference>
<dbReference type="InterPro" id="IPR039425">
    <property type="entry name" value="RNA_pol_sigma-70-like"/>
</dbReference>
<evidence type="ECO:0000313" key="8">
    <source>
        <dbReference type="Proteomes" id="UP000319383"/>
    </source>
</evidence>
<dbReference type="EMBL" id="CP036276">
    <property type="protein sequence ID" value="QDU45008.1"/>
    <property type="molecule type" value="Genomic_DNA"/>
</dbReference>
<evidence type="ECO:0000313" key="7">
    <source>
        <dbReference type="EMBL" id="QDU45008.1"/>
    </source>
</evidence>
<dbReference type="Gene3D" id="1.10.10.10">
    <property type="entry name" value="Winged helix-like DNA-binding domain superfamily/Winged helix DNA-binding domain"/>
    <property type="match status" value="1"/>
</dbReference>
<keyword evidence="4" id="KW-0804">Transcription</keyword>
<feature type="domain" description="RNA polymerase sigma factor 70 region 4 type 2" evidence="6">
    <location>
        <begin position="126"/>
        <end position="177"/>
    </location>
</feature>
<dbReference type="RefSeq" id="WP_145377310.1">
    <property type="nucleotide sequence ID" value="NZ_CP036276.1"/>
</dbReference>
<dbReference type="KEGG" id="sdyn:Mal52_34960"/>
<accession>A0A517ZRB7</accession>
<sequence length="190" mass="21550">MDCDETVHRESVLHRAVLAGDEQAWHALYDENFDALYRYVQWRCGGMSSLGEETVQETWLTAVRRIRRFDPRQGTFQAWVRGIAANQLRNQFRRQRAGAGGSGELDWEQAISLPPEAAAENREQAEQIAAALAALPNQYEQVLRAKYVDALPVAEIAHSLSQTPKAIESLLSRAREAFRRECLQRDDLSP</sequence>
<evidence type="ECO:0000256" key="4">
    <source>
        <dbReference type="ARBA" id="ARBA00023163"/>
    </source>
</evidence>
<dbReference type="SUPFAM" id="SSF88946">
    <property type="entry name" value="Sigma2 domain of RNA polymerase sigma factors"/>
    <property type="match status" value="1"/>
</dbReference>